<dbReference type="Gene3D" id="2.60.40.1240">
    <property type="match status" value="1"/>
</dbReference>
<evidence type="ECO:0000256" key="3">
    <source>
        <dbReference type="SAM" id="SignalP"/>
    </source>
</evidence>
<dbReference type="Proteomes" id="UP000017052">
    <property type="component" value="Unassembled WGS sequence"/>
</dbReference>
<dbReference type="PROSITE" id="PS51257">
    <property type="entry name" value="PROKAR_LIPOPROTEIN"/>
    <property type="match status" value="1"/>
</dbReference>
<dbReference type="AlphaFoldDB" id="U2RE75"/>
<comment type="caution">
    <text evidence="4">The sequence shown here is derived from an EMBL/GenBank/DDBJ whole genome shotgun (WGS) entry which is preliminary data.</text>
</comment>
<dbReference type="InterPro" id="IPR029050">
    <property type="entry name" value="Immunoprotect_excell_Ig-like"/>
</dbReference>
<accession>U2RE75</accession>
<dbReference type="OrthoDB" id="4484996at2"/>
<dbReference type="GeneID" id="95360578"/>
<evidence type="ECO:0000313" key="5">
    <source>
        <dbReference type="Proteomes" id="UP000017052"/>
    </source>
</evidence>
<feature type="signal peptide" evidence="3">
    <location>
        <begin position="1"/>
        <end position="19"/>
    </location>
</feature>
<feature type="region of interest" description="Disordered" evidence="2">
    <location>
        <begin position="28"/>
        <end position="50"/>
    </location>
</feature>
<evidence type="ECO:0000256" key="1">
    <source>
        <dbReference type="ARBA" id="ARBA00022729"/>
    </source>
</evidence>
<reference evidence="4" key="1">
    <citation type="submission" date="2013-08" db="EMBL/GenBank/DDBJ databases">
        <authorList>
            <person name="Durkin A.S."/>
            <person name="Haft D.R."/>
            <person name="McCorrison J."/>
            <person name="Torralba M."/>
            <person name="Gillis M."/>
            <person name="Haft D.H."/>
            <person name="Methe B."/>
            <person name="Sutton G."/>
            <person name="Nelson K.E."/>
        </authorList>
    </citation>
    <scope>NUCLEOTIDE SEQUENCE [LARGE SCALE GENOMIC DNA]</scope>
    <source>
        <strain evidence="4">F0233</strain>
    </source>
</reference>
<name>U2RE75_9ACTN</name>
<keyword evidence="5" id="KW-1185">Reference proteome</keyword>
<protein>
    <submittedName>
        <fullName evidence="4">PF11611 domain protein</fullName>
    </submittedName>
</protein>
<keyword evidence="1 3" id="KW-0732">Signal</keyword>
<gene>
    <name evidence="4" type="ORF">HMPREF0682_1969</name>
</gene>
<evidence type="ECO:0000256" key="2">
    <source>
        <dbReference type="SAM" id="MobiDB-lite"/>
    </source>
</evidence>
<dbReference type="EMBL" id="ACVN02000269">
    <property type="protein sequence ID" value="ERK51868.1"/>
    <property type="molecule type" value="Genomic_DNA"/>
</dbReference>
<organism evidence="4 5">
    <name type="scientific">Propionibacterium acidifaciens F0233</name>
    <dbReference type="NCBI Taxonomy" id="553198"/>
    <lineage>
        <taxon>Bacteria</taxon>
        <taxon>Bacillati</taxon>
        <taxon>Actinomycetota</taxon>
        <taxon>Actinomycetes</taxon>
        <taxon>Propionibacteriales</taxon>
        <taxon>Propionibacteriaceae</taxon>
        <taxon>Propionibacterium</taxon>
    </lineage>
</organism>
<sequence length="178" mass="18696">MMKKIAGLGLCLTALAMTACGVPASHSDSARTGVNAGSTNESAQTSTSTSARGVDAAFGSAYTWDDGLSVEVGAPETFTPGAYAASTEGYDQFVAFTVRIVNGTSENWDPSMFYATLQSGNQEASRVFDSEQLGNTPSTSLLPGREVEFTMAYGVNDPADLVMEVAPDFSYQNVIFHS</sequence>
<feature type="chain" id="PRO_5038431862" evidence="3">
    <location>
        <begin position="20"/>
        <end position="178"/>
    </location>
</feature>
<proteinExistence type="predicted"/>
<evidence type="ECO:0000313" key="4">
    <source>
        <dbReference type="EMBL" id="ERK51868.1"/>
    </source>
</evidence>
<dbReference type="RefSeq" id="WP_021798440.1">
    <property type="nucleotide sequence ID" value="NZ_ACVN02000269.1"/>
</dbReference>